<dbReference type="InterPro" id="IPR006597">
    <property type="entry name" value="Sel1-like"/>
</dbReference>
<evidence type="ECO:0000313" key="2">
    <source>
        <dbReference type="Proteomes" id="UP000233469"/>
    </source>
</evidence>
<dbReference type="InterPro" id="IPR011990">
    <property type="entry name" value="TPR-like_helical_dom_sf"/>
</dbReference>
<organism evidence="1 2">
    <name type="scientific">Rhizophagus irregularis</name>
    <dbReference type="NCBI Taxonomy" id="588596"/>
    <lineage>
        <taxon>Eukaryota</taxon>
        <taxon>Fungi</taxon>
        <taxon>Fungi incertae sedis</taxon>
        <taxon>Mucoromycota</taxon>
        <taxon>Glomeromycotina</taxon>
        <taxon>Glomeromycetes</taxon>
        <taxon>Glomerales</taxon>
        <taxon>Glomeraceae</taxon>
        <taxon>Rhizophagus</taxon>
    </lineage>
</organism>
<proteinExistence type="predicted"/>
<evidence type="ECO:0000313" key="1">
    <source>
        <dbReference type="EMBL" id="PKK70515.1"/>
    </source>
</evidence>
<sequence>MLGYCYSKGIGTSVDKKKAAELYQKSADQGHELAKNNLAILYKRGEGVNKDSDKASELFKELYLKGYSNIYGTILDCCDIDDDEKGQVISFFNNKCVSLINTLVSDLSDEKQVEICQAAAEFGQKLIKFDS</sequence>
<dbReference type="PANTHER" id="PTHR45011">
    <property type="entry name" value="DAP3-BINDING CELL DEATH ENHANCER 1"/>
    <property type="match status" value="1"/>
</dbReference>
<feature type="non-terminal residue" evidence="1">
    <location>
        <position position="131"/>
    </location>
</feature>
<dbReference type="Proteomes" id="UP000233469">
    <property type="component" value="Unassembled WGS sequence"/>
</dbReference>
<comment type="caution">
    <text evidence="1">The sequence shown here is derived from an EMBL/GenBank/DDBJ whole genome shotgun (WGS) entry which is preliminary data.</text>
</comment>
<dbReference type="InterPro" id="IPR052748">
    <property type="entry name" value="ISR_Activator"/>
</dbReference>
<dbReference type="EMBL" id="LLXL01000607">
    <property type="protein sequence ID" value="PKK70515.1"/>
    <property type="molecule type" value="Genomic_DNA"/>
</dbReference>
<reference evidence="1 2" key="2">
    <citation type="submission" date="2017-10" db="EMBL/GenBank/DDBJ databases">
        <title>Extensive intraspecific genome diversity in a model arbuscular mycorrhizal fungus.</title>
        <authorList>
            <person name="Chen E.C.H."/>
            <person name="Morin E."/>
            <person name="Baudet D."/>
            <person name="Noel J."/>
            <person name="Ndikumana S."/>
            <person name="Charron P."/>
            <person name="St-Onge C."/>
            <person name="Giorgi J."/>
            <person name="Grigoriev I.V."/>
            <person name="Roux C."/>
            <person name="Martin F.M."/>
            <person name="Corradi N."/>
        </authorList>
    </citation>
    <scope>NUCLEOTIDE SEQUENCE [LARGE SCALE GENOMIC DNA]</scope>
    <source>
        <strain evidence="1 2">C2</strain>
    </source>
</reference>
<dbReference type="SUPFAM" id="SSF81901">
    <property type="entry name" value="HCP-like"/>
    <property type="match status" value="1"/>
</dbReference>
<dbReference type="Pfam" id="PF08238">
    <property type="entry name" value="Sel1"/>
    <property type="match status" value="2"/>
</dbReference>
<gene>
    <name evidence="1" type="ORF">RhiirC2_746302</name>
</gene>
<dbReference type="SMART" id="SM00671">
    <property type="entry name" value="SEL1"/>
    <property type="match status" value="2"/>
</dbReference>
<name>A0A2N1N9A1_9GLOM</name>
<accession>A0A2N1N9A1</accession>
<reference evidence="1 2" key="1">
    <citation type="submission" date="2016-04" db="EMBL/GenBank/DDBJ databases">
        <title>Genome analyses suggest a sexual origin of heterokaryosis in a supposedly ancient asexual fungus.</title>
        <authorList>
            <person name="Ropars J."/>
            <person name="Sedzielewska K."/>
            <person name="Noel J."/>
            <person name="Charron P."/>
            <person name="Farinelli L."/>
            <person name="Marton T."/>
            <person name="Kruger M."/>
            <person name="Pelin A."/>
            <person name="Brachmann A."/>
            <person name="Corradi N."/>
        </authorList>
    </citation>
    <scope>NUCLEOTIDE SEQUENCE [LARGE SCALE GENOMIC DNA]</scope>
    <source>
        <strain evidence="1 2">C2</strain>
    </source>
</reference>
<dbReference type="PANTHER" id="PTHR45011:SF1">
    <property type="entry name" value="DAP3-BINDING CELL DEATH ENHANCER 1"/>
    <property type="match status" value="1"/>
</dbReference>
<protein>
    <recommendedName>
        <fullName evidence="3">HCP-like protein</fullName>
    </recommendedName>
</protein>
<evidence type="ECO:0008006" key="3">
    <source>
        <dbReference type="Google" id="ProtNLM"/>
    </source>
</evidence>
<dbReference type="AlphaFoldDB" id="A0A2N1N9A1"/>
<dbReference type="Gene3D" id="1.25.40.10">
    <property type="entry name" value="Tetratricopeptide repeat domain"/>
    <property type="match status" value="1"/>
</dbReference>